<dbReference type="EMBL" id="CP017146">
    <property type="protein sequence ID" value="QHO68937.1"/>
    <property type="molecule type" value="Genomic_DNA"/>
</dbReference>
<name>A0A7L5AFH7_9MICO</name>
<gene>
    <name evidence="1" type="ORF">BHD05_04070</name>
</gene>
<dbReference type="Proteomes" id="UP000464507">
    <property type="component" value="Chromosome"/>
</dbReference>
<dbReference type="KEGG" id="mant:BHD05_04070"/>
<organism evidence="1 2">
    <name type="scientific">Marisediminicola antarctica</name>
    <dbReference type="NCBI Taxonomy" id="674079"/>
    <lineage>
        <taxon>Bacteria</taxon>
        <taxon>Bacillati</taxon>
        <taxon>Actinomycetota</taxon>
        <taxon>Actinomycetes</taxon>
        <taxon>Micrococcales</taxon>
        <taxon>Microbacteriaceae</taxon>
        <taxon>Marisediminicola</taxon>
    </lineage>
</organism>
<sequence>MRRLRRRAALAARLLGWGTGFSVGGCRALLRNLSAPPISSETCRVESLQGLLDHERADAAELTSLIEWVPVVEPISIRAGELGRRWMSSHSGIGAAPE</sequence>
<evidence type="ECO:0000313" key="1">
    <source>
        <dbReference type="EMBL" id="QHO68937.1"/>
    </source>
</evidence>
<keyword evidence="2" id="KW-1185">Reference proteome</keyword>
<dbReference type="PROSITE" id="PS51257">
    <property type="entry name" value="PROKAR_LIPOPROTEIN"/>
    <property type="match status" value="1"/>
</dbReference>
<dbReference type="AlphaFoldDB" id="A0A7L5AFH7"/>
<accession>A0A7L5AFH7</accession>
<protein>
    <submittedName>
        <fullName evidence="1">Uncharacterized protein</fullName>
    </submittedName>
</protein>
<reference evidence="1 2" key="1">
    <citation type="submission" date="2016-09" db="EMBL/GenBank/DDBJ databases">
        <title>Complete genome sequence of microbes from the polar regions.</title>
        <authorList>
            <person name="Liao L."/>
            <person name="Chen B."/>
        </authorList>
    </citation>
    <scope>NUCLEOTIDE SEQUENCE [LARGE SCALE GENOMIC DNA]</scope>
    <source>
        <strain evidence="1 2">ZS314</strain>
    </source>
</reference>
<proteinExistence type="predicted"/>
<evidence type="ECO:0000313" key="2">
    <source>
        <dbReference type="Proteomes" id="UP000464507"/>
    </source>
</evidence>